<evidence type="ECO:0000313" key="4">
    <source>
        <dbReference type="Proteomes" id="UP000253977"/>
    </source>
</evidence>
<sequence>MRNPARRSSSLTAPMRWTASTATNCAPPPRNARPSSTRPTRAAATRSATAPPCPITAPAISSSNAAPSSPPKRSPKKRAERPPRHAASHISSRRFPMTRSLKAFLGTSALVAMAGMASADQVFTDDVIIDGSLCVGVDCVNGESFGFDTIRLKENNLRIRAFDTSSSGSFPTVDWQITFNDSVNGGQNKFSVDDLDTSRTPFTIESGVRSNQLYLADNNKVGFGTSTPVVDLHVKQGNTPTLRLEQDGSSGFATQTWDLAGNETNFFVRDVTNGSRLPFKVFPNAPTNALIVEGSTGDIGLGIQSPTAAVHINRSTGSALDALKIVNNGGSFITMENTAAGTSWFFTHQQTGNNDFIIADAVADGAELTLTSGGNLIIAGTLTQSSDKNAKMAIEPIDSHEVLAKVSALPLSSWTYKHDADTGARHIGPMAQDFHAAFGTGYNDTTISTLDTSGVALAAIQALHAQTSEQQALIATLSARLESLEAQTAD</sequence>
<dbReference type="EMBL" id="QPMK01000023">
    <property type="protein sequence ID" value="RDD64397.1"/>
    <property type="molecule type" value="Genomic_DNA"/>
</dbReference>
<feature type="region of interest" description="Disordered" evidence="1">
    <location>
        <begin position="1"/>
        <end position="93"/>
    </location>
</feature>
<feature type="compositionally biased region" description="Low complexity" evidence="1">
    <location>
        <begin position="32"/>
        <end position="67"/>
    </location>
</feature>
<reference evidence="3 4" key="1">
    <citation type="submission" date="2018-07" db="EMBL/GenBank/DDBJ databases">
        <title>Thalassococcus profundi sp. nov., a marine bacterium isolated from deep seawater of Okinawa Trough.</title>
        <authorList>
            <person name="Yu M."/>
        </authorList>
    </citation>
    <scope>NUCLEOTIDE SEQUENCE [LARGE SCALE GENOMIC DNA]</scope>
    <source>
        <strain evidence="3 4">WRAS1</strain>
    </source>
</reference>
<dbReference type="InterPro" id="IPR030392">
    <property type="entry name" value="S74_ICA"/>
</dbReference>
<dbReference type="Proteomes" id="UP000253977">
    <property type="component" value="Unassembled WGS sequence"/>
</dbReference>
<dbReference type="AlphaFoldDB" id="A0A369TJS9"/>
<dbReference type="PROSITE" id="PS51688">
    <property type="entry name" value="ICA"/>
    <property type="match status" value="1"/>
</dbReference>
<protein>
    <submittedName>
        <fullName evidence="3">Tail fiber domain-containing protein</fullName>
    </submittedName>
</protein>
<feature type="compositionally biased region" description="Polar residues" evidence="1">
    <location>
        <begin position="1"/>
        <end position="24"/>
    </location>
</feature>
<feature type="domain" description="Peptidase S74" evidence="2">
    <location>
        <begin position="386"/>
        <end position="488"/>
    </location>
</feature>
<accession>A0A369TJS9</accession>
<comment type="caution">
    <text evidence="3">The sequence shown here is derived from an EMBL/GenBank/DDBJ whole genome shotgun (WGS) entry which is preliminary data.</text>
</comment>
<dbReference type="Pfam" id="PF13884">
    <property type="entry name" value="Peptidase_S74"/>
    <property type="match status" value="1"/>
</dbReference>
<evidence type="ECO:0000313" key="3">
    <source>
        <dbReference type="EMBL" id="RDD64397.1"/>
    </source>
</evidence>
<feature type="compositionally biased region" description="Basic residues" evidence="1">
    <location>
        <begin position="73"/>
        <end position="87"/>
    </location>
</feature>
<keyword evidence="4" id="KW-1185">Reference proteome</keyword>
<evidence type="ECO:0000259" key="2">
    <source>
        <dbReference type="PROSITE" id="PS51688"/>
    </source>
</evidence>
<name>A0A369TJS9_9RHOB</name>
<gene>
    <name evidence="3" type="ORF">DU478_20590</name>
</gene>
<proteinExistence type="predicted"/>
<organism evidence="3 4">
    <name type="scientific">Thalassococcus profundi</name>
    <dbReference type="NCBI Taxonomy" id="2282382"/>
    <lineage>
        <taxon>Bacteria</taxon>
        <taxon>Pseudomonadati</taxon>
        <taxon>Pseudomonadota</taxon>
        <taxon>Alphaproteobacteria</taxon>
        <taxon>Rhodobacterales</taxon>
        <taxon>Roseobacteraceae</taxon>
        <taxon>Thalassococcus</taxon>
    </lineage>
</organism>
<evidence type="ECO:0000256" key="1">
    <source>
        <dbReference type="SAM" id="MobiDB-lite"/>
    </source>
</evidence>